<dbReference type="STRING" id="1603606.DSOUD_3304"/>
<organism evidence="3 4">
    <name type="scientific">Desulfuromonas soudanensis</name>
    <dbReference type="NCBI Taxonomy" id="1603606"/>
    <lineage>
        <taxon>Bacteria</taxon>
        <taxon>Pseudomonadati</taxon>
        <taxon>Thermodesulfobacteriota</taxon>
        <taxon>Desulfuromonadia</taxon>
        <taxon>Desulfuromonadales</taxon>
        <taxon>Desulfuromonadaceae</taxon>
        <taxon>Desulfuromonas</taxon>
    </lineage>
</organism>
<sequence length="390" mass="42909">MPQSQSVAYFKLFYEAAQTILSSSSLQVTLETLVERSVAALHVRGGSLRLVDEETHRLEQMASCGLSEAYLNKGALNADLSVPEVLDGKVVCIQDAYDDPRIQYRDELRSEGINTLLSLPLVASGRAIGVLRLYSAERRTFTDEEIELVSAMAELGALAIVNARLYKAQGVKLSALLQDVGVELTGAPAEVEEQTRPFASVPGETGRSLEYFRALHEITRAMLSTLDSRELMQLIIERVMGLMHAKAAALRLINEVSNELELLAARGLSDRFLAKGSPHADRSIRETLEGIPVLIADTGSDPRLEYPKQTVAEGIASILSLPIIARHRVIGVLRVYSDRPRAYSQEDVTFLSAVAEIAGIVIVNARLFEKTHYDLSFWNATLGYLREPES</sequence>
<feature type="domain" description="GAF" evidence="2">
    <location>
        <begin position="25"/>
        <end position="170"/>
    </location>
</feature>
<dbReference type="PANTHER" id="PTHR43156">
    <property type="entry name" value="STAGE II SPORULATION PROTEIN E-RELATED"/>
    <property type="match status" value="1"/>
</dbReference>
<dbReference type="InterPro" id="IPR029016">
    <property type="entry name" value="GAF-like_dom_sf"/>
</dbReference>
<evidence type="ECO:0000256" key="1">
    <source>
        <dbReference type="ARBA" id="ARBA00022801"/>
    </source>
</evidence>
<reference evidence="3 4" key="1">
    <citation type="submission" date="2015-07" db="EMBL/GenBank/DDBJ databases">
        <title>Isolation and Genomic Characterization of a Novel Halophilic Metal-Reducing Deltaproteobacterium from the Deep Subsurface.</title>
        <authorList>
            <person name="Badalamenti J.P."/>
            <person name="Summers Z.M."/>
            <person name="Gralnick J.A."/>
            <person name="Bond D.R."/>
        </authorList>
    </citation>
    <scope>NUCLEOTIDE SEQUENCE [LARGE SCALE GENOMIC DNA]</scope>
    <source>
        <strain evidence="3 4">WTL</strain>
    </source>
</reference>
<dbReference type="Gene3D" id="3.30.450.40">
    <property type="match status" value="2"/>
</dbReference>
<dbReference type="SUPFAM" id="SSF55781">
    <property type="entry name" value="GAF domain-like"/>
    <property type="match status" value="2"/>
</dbReference>
<accession>A0A0M5IS78</accession>
<proteinExistence type="predicted"/>
<dbReference type="AlphaFoldDB" id="A0A0M5IS78"/>
<dbReference type="EMBL" id="CP010802">
    <property type="protein sequence ID" value="ALC18024.1"/>
    <property type="molecule type" value="Genomic_DNA"/>
</dbReference>
<dbReference type="Pfam" id="PF13185">
    <property type="entry name" value="GAF_2"/>
    <property type="match status" value="2"/>
</dbReference>
<dbReference type="PATRIC" id="fig|1603606.3.peg.3554"/>
<dbReference type="SMART" id="SM00065">
    <property type="entry name" value="GAF"/>
    <property type="match status" value="2"/>
</dbReference>
<dbReference type="PANTHER" id="PTHR43156:SF2">
    <property type="entry name" value="STAGE II SPORULATION PROTEIN E"/>
    <property type="match status" value="1"/>
</dbReference>
<evidence type="ECO:0000313" key="4">
    <source>
        <dbReference type="Proteomes" id="UP000057158"/>
    </source>
</evidence>
<dbReference type="RefSeq" id="WP_053551985.1">
    <property type="nucleotide sequence ID" value="NZ_CP010802.1"/>
</dbReference>
<dbReference type="Proteomes" id="UP000057158">
    <property type="component" value="Chromosome"/>
</dbReference>
<gene>
    <name evidence="3" type="ORF">DSOUD_3304</name>
</gene>
<dbReference type="GO" id="GO:0016791">
    <property type="term" value="F:phosphatase activity"/>
    <property type="evidence" value="ECO:0007669"/>
    <property type="project" value="TreeGrafter"/>
</dbReference>
<dbReference type="OrthoDB" id="9765588at2"/>
<dbReference type="InterPro" id="IPR003018">
    <property type="entry name" value="GAF"/>
</dbReference>
<dbReference type="InterPro" id="IPR052016">
    <property type="entry name" value="Bact_Sigma-Reg"/>
</dbReference>
<dbReference type="KEGG" id="des:DSOUD_3304"/>
<protein>
    <submittedName>
        <fullName evidence="3">Putative diguanylate cyclase</fullName>
    </submittedName>
</protein>
<evidence type="ECO:0000313" key="3">
    <source>
        <dbReference type="EMBL" id="ALC18024.1"/>
    </source>
</evidence>
<feature type="domain" description="GAF" evidence="2">
    <location>
        <begin position="227"/>
        <end position="372"/>
    </location>
</feature>
<keyword evidence="4" id="KW-1185">Reference proteome</keyword>
<evidence type="ECO:0000259" key="2">
    <source>
        <dbReference type="SMART" id="SM00065"/>
    </source>
</evidence>
<keyword evidence="1" id="KW-0378">Hydrolase</keyword>
<name>A0A0M5IS78_9BACT</name>